<evidence type="ECO:0000313" key="2">
    <source>
        <dbReference type="EMBL" id="GIY73752.1"/>
    </source>
</evidence>
<accession>A0AAV4VU31</accession>
<sequence length="77" mass="8849">MLDVPSSPTFVLQKDQDSSSSALSNGDRLHQVLYWNVQRRLAQFVSAQQYHGCFGPRKQQLRKDLITKREGSYGICY</sequence>
<evidence type="ECO:0000256" key="1">
    <source>
        <dbReference type="SAM" id="MobiDB-lite"/>
    </source>
</evidence>
<gene>
    <name evidence="2" type="ORF">CEXT_710141</name>
</gene>
<comment type="caution">
    <text evidence="2">The sequence shown here is derived from an EMBL/GenBank/DDBJ whole genome shotgun (WGS) entry which is preliminary data.</text>
</comment>
<proteinExistence type="predicted"/>
<dbReference type="Proteomes" id="UP001054945">
    <property type="component" value="Unassembled WGS sequence"/>
</dbReference>
<evidence type="ECO:0000313" key="3">
    <source>
        <dbReference type="Proteomes" id="UP001054945"/>
    </source>
</evidence>
<feature type="compositionally biased region" description="Polar residues" evidence="1">
    <location>
        <begin position="1"/>
        <end position="10"/>
    </location>
</feature>
<organism evidence="2 3">
    <name type="scientific">Caerostris extrusa</name>
    <name type="common">Bark spider</name>
    <name type="synonym">Caerostris bankana</name>
    <dbReference type="NCBI Taxonomy" id="172846"/>
    <lineage>
        <taxon>Eukaryota</taxon>
        <taxon>Metazoa</taxon>
        <taxon>Ecdysozoa</taxon>
        <taxon>Arthropoda</taxon>
        <taxon>Chelicerata</taxon>
        <taxon>Arachnida</taxon>
        <taxon>Araneae</taxon>
        <taxon>Araneomorphae</taxon>
        <taxon>Entelegynae</taxon>
        <taxon>Araneoidea</taxon>
        <taxon>Araneidae</taxon>
        <taxon>Caerostris</taxon>
    </lineage>
</organism>
<dbReference type="AlphaFoldDB" id="A0AAV4VU31"/>
<name>A0AAV4VU31_CAEEX</name>
<dbReference type="EMBL" id="BPLR01015117">
    <property type="protein sequence ID" value="GIY73752.1"/>
    <property type="molecule type" value="Genomic_DNA"/>
</dbReference>
<protein>
    <submittedName>
        <fullName evidence="2">Uncharacterized protein</fullName>
    </submittedName>
</protein>
<feature type="region of interest" description="Disordered" evidence="1">
    <location>
        <begin position="1"/>
        <end position="24"/>
    </location>
</feature>
<reference evidence="2 3" key="1">
    <citation type="submission" date="2021-06" db="EMBL/GenBank/DDBJ databases">
        <title>Caerostris extrusa draft genome.</title>
        <authorList>
            <person name="Kono N."/>
            <person name="Arakawa K."/>
        </authorList>
    </citation>
    <scope>NUCLEOTIDE SEQUENCE [LARGE SCALE GENOMIC DNA]</scope>
</reference>
<keyword evidence="3" id="KW-1185">Reference proteome</keyword>